<keyword evidence="3" id="KW-0677">Repeat</keyword>
<dbReference type="SMART" id="SM00192">
    <property type="entry name" value="LDLa"/>
    <property type="match status" value="3"/>
</dbReference>
<dbReference type="GO" id="GO:0043235">
    <property type="term" value="C:receptor complex"/>
    <property type="evidence" value="ECO:0007669"/>
    <property type="project" value="TreeGrafter"/>
</dbReference>
<dbReference type="GO" id="GO:0042562">
    <property type="term" value="F:hormone binding"/>
    <property type="evidence" value="ECO:0007669"/>
    <property type="project" value="TreeGrafter"/>
</dbReference>
<evidence type="ECO:0000256" key="9">
    <source>
        <dbReference type="PROSITE-ProRule" id="PRU00124"/>
    </source>
</evidence>
<evidence type="ECO:0000256" key="6">
    <source>
        <dbReference type="ARBA" id="ARBA00023157"/>
    </source>
</evidence>
<evidence type="ECO:0000313" key="11">
    <source>
        <dbReference type="EMBL" id="CAG9792905.1"/>
    </source>
</evidence>
<dbReference type="PRINTS" id="PR00261">
    <property type="entry name" value="LDLRECEPTOR"/>
</dbReference>
<proteinExistence type="predicted"/>
<feature type="disulfide bond" evidence="9">
    <location>
        <begin position="62"/>
        <end position="77"/>
    </location>
</feature>
<feature type="signal peptide" evidence="10">
    <location>
        <begin position="1"/>
        <end position="18"/>
    </location>
</feature>
<comment type="subcellular location">
    <subcellularLocation>
        <location evidence="1">Membrane</location>
        <topology evidence="1">Single-pass membrane protein</topology>
    </subcellularLocation>
</comment>
<dbReference type="Pfam" id="PF00057">
    <property type="entry name" value="Ldl_recept_a"/>
    <property type="match status" value="3"/>
</dbReference>
<accession>A0A9N9R9A7</accession>
<name>A0A9N9R9A7_9NEOP</name>
<evidence type="ECO:0000313" key="12">
    <source>
        <dbReference type="Proteomes" id="UP001153714"/>
    </source>
</evidence>
<dbReference type="GO" id="GO:0016324">
    <property type="term" value="C:apical plasma membrane"/>
    <property type="evidence" value="ECO:0007669"/>
    <property type="project" value="TreeGrafter"/>
</dbReference>
<evidence type="ECO:0000256" key="8">
    <source>
        <dbReference type="ARBA" id="ARBA00023180"/>
    </source>
</evidence>
<evidence type="ECO:0000256" key="7">
    <source>
        <dbReference type="ARBA" id="ARBA00023170"/>
    </source>
</evidence>
<gene>
    <name evidence="11" type="ORF">DIATSA_LOCUS10391</name>
</gene>
<dbReference type="PROSITE" id="PS01209">
    <property type="entry name" value="LDLRA_1"/>
    <property type="match status" value="2"/>
</dbReference>
<dbReference type="InterPro" id="IPR002172">
    <property type="entry name" value="LDrepeatLR_classA_rpt"/>
</dbReference>
<organism evidence="11 12">
    <name type="scientific">Diatraea saccharalis</name>
    <name type="common">sugarcane borer</name>
    <dbReference type="NCBI Taxonomy" id="40085"/>
    <lineage>
        <taxon>Eukaryota</taxon>
        <taxon>Metazoa</taxon>
        <taxon>Ecdysozoa</taxon>
        <taxon>Arthropoda</taxon>
        <taxon>Hexapoda</taxon>
        <taxon>Insecta</taxon>
        <taxon>Pterygota</taxon>
        <taxon>Neoptera</taxon>
        <taxon>Endopterygota</taxon>
        <taxon>Lepidoptera</taxon>
        <taxon>Glossata</taxon>
        <taxon>Ditrysia</taxon>
        <taxon>Pyraloidea</taxon>
        <taxon>Crambidae</taxon>
        <taxon>Crambinae</taxon>
        <taxon>Diatraea</taxon>
    </lineage>
</organism>
<reference evidence="11" key="1">
    <citation type="submission" date="2021-12" db="EMBL/GenBank/DDBJ databases">
        <authorList>
            <person name="King R."/>
        </authorList>
    </citation>
    <scope>NUCLEOTIDE SEQUENCE</scope>
</reference>
<dbReference type="AlphaFoldDB" id="A0A9N9R9A7"/>
<evidence type="ECO:0000256" key="3">
    <source>
        <dbReference type="ARBA" id="ARBA00022737"/>
    </source>
</evidence>
<dbReference type="EMBL" id="OU893336">
    <property type="protein sequence ID" value="CAG9792905.1"/>
    <property type="molecule type" value="Genomic_DNA"/>
</dbReference>
<keyword evidence="7" id="KW-0675">Receptor</keyword>
<feature type="chain" id="PRO_5040266983" evidence="10">
    <location>
        <begin position="19"/>
        <end position="241"/>
    </location>
</feature>
<dbReference type="OrthoDB" id="8831087at2759"/>
<keyword evidence="6 9" id="KW-1015">Disulfide bond</keyword>
<dbReference type="PANTHER" id="PTHR22722:SF14">
    <property type="entry name" value="MEGALIN, ISOFORM A"/>
    <property type="match status" value="1"/>
</dbReference>
<evidence type="ECO:0000256" key="4">
    <source>
        <dbReference type="ARBA" id="ARBA00022989"/>
    </source>
</evidence>
<protein>
    <submittedName>
        <fullName evidence="11">Uncharacterized protein</fullName>
    </submittedName>
</protein>
<dbReference type="InterPro" id="IPR036055">
    <property type="entry name" value="LDL_receptor-like_sf"/>
</dbReference>
<evidence type="ECO:0000256" key="10">
    <source>
        <dbReference type="SAM" id="SignalP"/>
    </source>
</evidence>
<keyword evidence="12" id="KW-1185">Reference proteome</keyword>
<evidence type="ECO:0000256" key="5">
    <source>
        <dbReference type="ARBA" id="ARBA00023136"/>
    </source>
</evidence>
<keyword evidence="5" id="KW-0472">Membrane</keyword>
<sequence length="241" mass="26887">MAFVPVLVLSALVLSCSGQAIDDYDSLDLECARENMYHCNDGAFEHYLCKDQNKCIPFEWMCNNVTECDDGSDEEDCTIMPEPDKNATCKGFACDGGRCISNLWICDGRYDCDDRSDEHSEDLCRKTLFPFPIHDVSTCTEIPNSGDRNYRCIDSSFCLPKSMMCNGIADCRDGSDEGPFCDKCNDTRCEPDRFGPACICASAPAFKTYNYATNACEDIDECARARPQCSHTCENVDGNFM</sequence>
<keyword evidence="8" id="KW-0325">Glycoprotein</keyword>
<comment type="caution">
    <text evidence="9">Lacks conserved residue(s) required for the propagation of feature annotation.</text>
</comment>
<dbReference type="InterPro" id="IPR023415">
    <property type="entry name" value="LDLR_class-A_CS"/>
</dbReference>
<feature type="disulfide bond" evidence="9">
    <location>
        <begin position="94"/>
        <end position="112"/>
    </location>
</feature>
<keyword evidence="10" id="KW-0732">Signal</keyword>
<evidence type="ECO:0000256" key="1">
    <source>
        <dbReference type="ARBA" id="ARBA00004167"/>
    </source>
</evidence>
<dbReference type="GO" id="GO:0006898">
    <property type="term" value="P:receptor-mediated endocytosis"/>
    <property type="evidence" value="ECO:0007669"/>
    <property type="project" value="TreeGrafter"/>
</dbReference>
<keyword evidence="4" id="KW-1133">Transmembrane helix</keyword>
<evidence type="ECO:0000256" key="2">
    <source>
        <dbReference type="ARBA" id="ARBA00022692"/>
    </source>
</evidence>
<dbReference type="SUPFAM" id="SSF57424">
    <property type="entry name" value="LDL receptor-like module"/>
    <property type="match status" value="3"/>
</dbReference>
<dbReference type="PROSITE" id="PS50068">
    <property type="entry name" value="LDLRA_2"/>
    <property type="match status" value="3"/>
</dbReference>
<reference evidence="11" key="2">
    <citation type="submission" date="2022-10" db="EMBL/GenBank/DDBJ databases">
        <authorList>
            <consortium name="ENA_rothamsted_submissions"/>
            <consortium name="culmorum"/>
            <person name="King R."/>
        </authorList>
    </citation>
    <scope>NUCLEOTIDE SEQUENCE</scope>
</reference>
<dbReference type="Gene3D" id="4.10.400.10">
    <property type="entry name" value="Low-density Lipoprotein Receptor"/>
    <property type="match status" value="3"/>
</dbReference>
<dbReference type="PANTHER" id="PTHR22722">
    <property type="entry name" value="LOW-DENSITY LIPOPROTEIN RECEPTOR-RELATED PROTEIN 2-RELATED"/>
    <property type="match status" value="1"/>
</dbReference>
<dbReference type="InterPro" id="IPR051221">
    <property type="entry name" value="LDLR-related"/>
</dbReference>
<dbReference type="CDD" id="cd00112">
    <property type="entry name" value="LDLa"/>
    <property type="match status" value="3"/>
</dbReference>
<keyword evidence="2" id="KW-0812">Transmembrane</keyword>
<dbReference type="Proteomes" id="UP001153714">
    <property type="component" value="Chromosome 5"/>
</dbReference>